<keyword evidence="3" id="KW-0482">Metalloprotease</keyword>
<dbReference type="EMBL" id="JANBPY010001000">
    <property type="protein sequence ID" value="KAJ1962206.1"/>
    <property type="molecule type" value="Genomic_DNA"/>
</dbReference>
<reference evidence="4" key="1">
    <citation type="submission" date="2022-07" db="EMBL/GenBank/DDBJ databases">
        <title>Phylogenomic reconstructions and comparative analyses of Kickxellomycotina fungi.</title>
        <authorList>
            <person name="Reynolds N.K."/>
            <person name="Stajich J.E."/>
            <person name="Barry K."/>
            <person name="Grigoriev I.V."/>
            <person name="Crous P."/>
            <person name="Smith M.E."/>
        </authorList>
    </citation>
    <scope>NUCLEOTIDE SEQUENCE</scope>
    <source>
        <strain evidence="4">RSA 1196</strain>
    </source>
</reference>
<dbReference type="EC" id="3.4.11.21" evidence="2"/>
<dbReference type="PANTHER" id="PTHR28570">
    <property type="entry name" value="ASPARTYL AMINOPEPTIDASE"/>
    <property type="match status" value="1"/>
</dbReference>
<dbReference type="OrthoDB" id="9880441at2759"/>
<sequence>LLADELQVQVGQIRDFELCLYDTQPSTLGGLYDEFIFSPRLDNLMMSYTSLEALLESCALSDSDEGSLANDTHVRLIALFDNEEIGSQSAYGADSAMLESTLRRLQSLHTFDLSSLADHDRGLSEGLAFEQSIHHSYLISADMAHAVHPNYVDKHEARHRPLMHHGIVIKINANQRYATTAPTSLVLKALAEKYQIPLQEFVVRNDSPCGSTIGPILSAKLGMRTIDVGCPQLAMHSIREMAGADDVGHAIQLFNAFFKEFSVLDEKIQVD</sequence>
<dbReference type="PANTHER" id="PTHR28570:SF3">
    <property type="entry name" value="ASPARTYL AMINOPEPTIDASE"/>
    <property type="match status" value="1"/>
</dbReference>
<comment type="catalytic activity">
    <reaction evidence="1">
        <text>Release of an N-terminal aspartate or glutamate from a peptide, with a preference for aspartate.</text>
        <dbReference type="EC" id="3.4.11.21"/>
    </reaction>
</comment>
<dbReference type="AlphaFoldDB" id="A0A9W8ATG0"/>
<evidence type="ECO:0000256" key="2">
    <source>
        <dbReference type="ARBA" id="ARBA00011965"/>
    </source>
</evidence>
<proteinExistence type="inferred from homology"/>
<organism evidence="4 5">
    <name type="scientific">Dispira parvispora</name>
    <dbReference type="NCBI Taxonomy" id="1520584"/>
    <lineage>
        <taxon>Eukaryota</taxon>
        <taxon>Fungi</taxon>
        <taxon>Fungi incertae sedis</taxon>
        <taxon>Zoopagomycota</taxon>
        <taxon>Kickxellomycotina</taxon>
        <taxon>Dimargaritomycetes</taxon>
        <taxon>Dimargaritales</taxon>
        <taxon>Dimargaritaceae</taxon>
        <taxon>Dispira</taxon>
    </lineage>
</organism>
<evidence type="ECO:0000256" key="3">
    <source>
        <dbReference type="RuleBase" id="RU004386"/>
    </source>
</evidence>
<dbReference type="PRINTS" id="PR00932">
    <property type="entry name" value="AMINO1PTASE"/>
</dbReference>
<protein>
    <recommendedName>
        <fullName evidence="2">aspartyl aminopeptidase</fullName>
        <ecNumber evidence="2">3.4.11.21</ecNumber>
    </recommendedName>
</protein>
<dbReference type="GO" id="GO:0008237">
    <property type="term" value="F:metallopeptidase activity"/>
    <property type="evidence" value="ECO:0007669"/>
    <property type="project" value="UniProtKB-KW"/>
</dbReference>
<keyword evidence="5" id="KW-1185">Reference proteome</keyword>
<dbReference type="GO" id="GO:0006508">
    <property type="term" value="P:proteolysis"/>
    <property type="evidence" value="ECO:0007669"/>
    <property type="project" value="UniProtKB-KW"/>
</dbReference>
<accession>A0A9W8ATG0</accession>
<dbReference type="Pfam" id="PF02127">
    <property type="entry name" value="Peptidase_M18"/>
    <property type="match status" value="1"/>
</dbReference>
<evidence type="ECO:0000313" key="5">
    <source>
        <dbReference type="Proteomes" id="UP001150925"/>
    </source>
</evidence>
<comment type="caution">
    <text evidence="4">The sequence shown here is derived from an EMBL/GenBank/DDBJ whole genome shotgun (WGS) entry which is preliminary data.</text>
</comment>
<dbReference type="Gene3D" id="3.40.630.10">
    <property type="entry name" value="Zn peptidases"/>
    <property type="match status" value="1"/>
</dbReference>
<dbReference type="GO" id="GO:0004177">
    <property type="term" value="F:aminopeptidase activity"/>
    <property type="evidence" value="ECO:0007669"/>
    <property type="project" value="UniProtKB-KW"/>
</dbReference>
<keyword evidence="3" id="KW-0378">Hydrolase</keyword>
<evidence type="ECO:0000313" key="4">
    <source>
        <dbReference type="EMBL" id="KAJ1962206.1"/>
    </source>
</evidence>
<keyword evidence="3" id="KW-0862">Zinc</keyword>
<evidence type="ECO:0000256" key="1">
    <source>
        <dbReference type="ARBA" id="ARBA00001335"/>
    </source>
</evidence>
<dbReference type="InterPro" id="IPR001948">
    <property type="entry name" value="Peptidase_M18"/>
</dbReference>
<keyword evidence="3" id="KW-0645">Protease</keyword>
<dbReference type="Proteomes" id="UP001150925">
    <property type="component" value="Unassembled WGS sequence"/>
</dbReference>
<name>A0A9W8ATG0_9FUNG</name>
<keyword evidence="3" id="KW-0479">Metal-binding</keyword>
<keyword evidence="3" id="KW-0031">Aminopeptidase</keyword>
<comment type="similarity">
    <text evidence="3">Belongs to the peptidase M18 family.</text>
</comment>
<gene>
    <name evidence="4" type="ORF">IWQ62_003606</name>
</gene>
<dbReference type="SUPFAM" id="SSF53187">
    <property type="entry name" value="Zn-dependent exopeptidases"/>
    <property type="match status" value="1"/>
</dbReference>
<feature type="non-terminal residue" evidence="4">
    <location>
        <position position="1"/>
    </location>
</feature>
<dbReference type="GO" id="GO:0008270">
    <property type="term" value="F:zinc ion binding"/>
    <property type="evidence" value="ECO:0007669"/>
    <property type="project" value="InterPro"/>
</dbReference>